<dbReference type="PROSITE" id="PS50850">
    <property type="entry name" value="MFS"/>
    <property type="match status" value="1"/>
</dbReference>
<comment type="subcellular location">
    <subcellularLocation>
        <location evidence="1">Membrane</location>
        <topology evidence="1">Multi-pass membrane protein</topology>
    </subcellularLocation>
</comment>
<dbReference type="SUPFAM" id="SSF103473">
    <property type="entry name" value="MFS general substrate transporter"/>
    <property type="match status" value="1"/>
</dbReference>
<dbReference type="Proteomes" id="UP000305131">
    <property type="component" value="Unassembled WGS sequence"/>
</dbReference>
<feature type="transmembrane region" description="Helical" evidence="6">
    <location>
        <begin position="54"/>
        <end position="72"/>
    </location>
</feature>
<feature type="transmembrane region" description="Helical" evidence="6">
    <location>
        <begin position="169"/>
        <end position="189"/>
    </location>
</feature>
<name>A0A6C1KSF2_XANAU</name>
<feature type="transmembrane region" description="Helical" evidence="6">
    <location>
        <begin position="201"/>
        <end position="220"/>
    </location>
</feature>
<feature type="transmembrane region" description="Helical" evidence="6">
    <location>
        <begin position="469"/>
        <end position="490"/>
    </location>
</feature>
<reference evidence="8 9" key="1">
    <citation type="submission" date="2019-05" db="EMBL/GenBank/DDBJ databases">
        <authorList>
            <person name="Zhou X."/>
        </authorList>
    </citation>
    <scope>NUCLEOTIDE SEQUENCE [LARGE SCALE GENOMIC DNA]</scope>
    <source>
        <strain evidence="8 9">DSM 432</strain>
    </source>
</reference>
<proteinExistence type="predicted"/>
<dbReference type="AlphaFoldDB" id="A0A6C1KSF2"/>
<dbReference type="Gene3D" id="1.20.1250.20">
    <property type="entry name" value="MFS general substrate transporter like domains"/>
    <property type="match status" value="1"/>
</dbReference>
<feature type="transmembrane region" description="Helical" evidence="6">
    <location>
        <begin position="79"/>
        <end position="98"/>
    </location>
</feature>
<keyword evidence="4 6" id="KW-1133">Transmembrane helix</keyword>
<dbReference type="InterPro" id="IPR036259">
    <property type="entry name" value="MFS_trans_sf"/>
</dbReference>
<feature type="transmembrane region" description="Helical" evidence="6">
    <location>
        <begin position="138"/>
        <end position="157"/>
    </location>
</feature>
<protein>
    <submittedName>
        <fullName evidence="8">MFS transporter</fullName>
    </submittedName>
</protein>
<keyword evidence="2" id="KW-0813">Transport</keyword>
<dbReference type="GO" id="GO:0022857">
    <property type="term" value="F:transmembrane transporter activity"/>
    <property type="evidence" value="ECO:0007669"/>
    <property type="project" value="InterPro"/>
</dbReference>
<keyword evidence="5 6" id="KW-0472">Membrane</keyword>
<dbReference type="GO" id="GO:0016020">
    <property type="term" value="C:membrane"/>
    <property type="evidence" value="ECO:0007669"/>
    <property type="project" value="UniProtKB-SubCell"/>
</dbReference>
<dbReference type="PANTHER" id="PTHR42718">
    <property type="entry name" value="MAJOR FACILITATOR SUPERFAMILY MULTIDRUG TRANSPORTER MFSC"/>
    <property type="match status" value="1"/>
</dbReference>
<dbReference type="InterPro" id="IPR011701">
    <property type="entry name" value="MFS"/>
</dbReference>
<feature type="transmembrane region" description="Helical" evidence="6">
    <location>
        <begin position="104"/>
        <end position="126"/>
    </location>
</feature>
<dbReference type="Pfam" id="PF07690">
    <property type="entry name" value="MFS_1"/>
    <property type="match status" value="1"/>
</dbReference>
<evidence type="ECO:0000256" key="3">
    <source>
        <dbReference type="ARBA" id="ARBA00022692"/>
    </source>
</evidence>
<evidence type="ECO:0000256" key="2">
    <source>
        <dbReference type="ARBA" id="ARBA00022448"/>
    </source>
</evidence>
<dbReference type="InterPro" id="IPR020846">
    <property type="entry name" value="MFS_dom"/>
</dbReference>
<evidence type="ECO:0000259" key="7">
    <source>
        <dbReference type="PROSITE" id="PS50850"/>
    </source>
</evidence>
<organism evidence="8 9">
    <name type="scientific">Xanthobacter autotrophicus</name>
    <dbReference type="NCBI Taxonomy" id="280"/>
    <lineage>
        <taxon>Bacteria</taxon>
        <taxon>Pseudomonadati</taxon>
        <taxon>Pseudomonadota</taxon>
        <taxon>Alphaproteobacteria</taxon>
        <taxon>Hyphomicrobiales</taxon>
        <taxon>Xanthobacteraceae</taxon>
        <taxon>Xanthobacter</taxon>
    </lineage>
</organism>
<feature type="domain" description="Major facilitator superfamily (MFS) profile" evidence="7">
    <location>
        <begin position="9"/>
        <end position="470"/>
    </location>
</feature>
<evidence type="ECO:0000256" key="5">
    <source>
        <dbReference type="ARBA" id="ARBA00023136"/>
    </source>
</evidence>
<evidence type="ECO:0000256" key="1">
    <source>
        <dbReference type="ARBA" id="ARBA00004141"/>
    </source>
</evidence>
<feature type="transmembrane region" description="Helical" evidence="6">
    <location>
        <begin position="398"/>
        <end position="422"/>
    </location>
</feature>
<comment type="caution">
    <text evidence="8">The sequence shown here is derived from an EMBL/GenBank/DDBJ whole genome shotgun (WGS) entry which is preliminary data.</text>
</comment>
<gene>
    <name evidence="8" type="ORF">FBQ73_18120</name>
</gene>
<evidence type="ECO:0000256" key="4">
    <source>
        <dbReference type="ARBA" id="ARBA00022989"/>
    </source>
</evidence>
<accession>A0A6C1KSF2</accession>
<dbReference type="PANTHER" id="PTHR42718:SF9">
    <property type="entry name" value="MAJOR FACILITATOR SUPERFAMILY MULTIDRUG TRANSPORTER MFSC"/>
    <property type="match status" value="1"/>
</dbReference>
<keyword evidence="3 6" id="KW-0812">Transmembrane</keyword>
<feature type="transmembrane region" description="Helical" evidence="6">
    <location>
        <begin position="270"/>
        <end position="289"/>
    </location>
</feature>
<feature type="transmembrane region" description="Helical" evidence="6">
    <location>
        <begin position="232"/>
        <end position="250"/>
    </location>
</feature>
<feature type="transmembrane region" description="Helical" evidence="6">
    <location>
        <begin position="336"/>
        <end position="354"/>
    </location>
</feature>
<dbReference type="EMBL" id="VAUP01000037">
    <property type="protein sequence ID" value="TLX41593.1"/>
    <property type="molecule type" value="Genomic_DNA"/>
</dbReference>
<feature type="transmembrane region" description="Helical" evidence="6">
    <location>
        <begin position="309"/>
        <end position="329"/>
    </location>
</feature>
<evidence type="ECO:0000313" key="9">
    <source>
        <dbReference type="Proteomes" id="UP000305131"/>
    </source>
</evidence>
<sequence length="508" mass="55169">MAPPPLTKRALIALLGIFLSAMMSGLNSRSGSLGLADVRGALGFGSDDASWLNTFYSAGELVAMPFATWFAITFSARRFHLVLVTVSSLIAMVLPFVVDLNLLLVLRTIQGISAGALIPLLMMMALRTLPPSIRLHGLALYAMTATFAPNVAIWIVGQWTDVLVDWRWLYWQFIPVAIVSGCIVAWALPREPIAWKRFSSINWPGMLAGITGLFLLAVAFDQGTRLDWFNSPVISTAMTIGLVCLVAYGASEWFHPAPFIKFQLLSRRNLSIGFTIFILMLIVLISGAVLPSSFLASNWGYRALQSAPIGLLIGVPQLFAGSLVAFLLYQKWVDARFVFAAGLALIGLSCFHAARVDTTWTWEQFVPAQSLQAVGQPMAVVSMLFLATSVVQPMEGPYIAGFVNTLRSISTLIGGALVNWLMEVREHFHSYILVDRFGSIGQSLPQVEDITALKTAINAQVVALATADVYRVLGTLAFVLVPLALLMQFIPAPNPTPQNSPQLSPANG</sequence>
<evidence type="ECO:0000313" key="8">
    <source>
        <dbReference type="EMBL" id="TLX41593.1"/>
    </source>
</evidence>
<evidence type="ECO:0000256" key="6">
    <source>
        <dbReference type="SAM" id="Phobius"/>
    </source>
</evidence>
<dbReference type="OrthoDB" id="9812221at2"/>